<accession>A0A835BG36</accession>
<proteinExistence type="predicted"/>
<dbReference type="EMBL" id="JACEFO010001880">
    <property type="protein sequence ID" value="KAF8696923.1"/>
    <property type="molecule type" value="Genomic_DNA"/>
</dbReference>
<dbReference type="AlphaFoldDB" id="A0A835BG36"/>
<organism evidence="1 2">
    <name type="scientific">Digitaria exilis</name>
    <dbReference type="NCBI Taxonomy" id="1010633"/>
    <lineage>
        <taxon>Eukaryota</taxon>
        <taxon>Viridiplantae</taxon>
        <taxon>Streptophyta</taxon>
        <taxon>Embryophyta</taxon>
        <taxon>Tracheophyta</taxon>
        <taxon>Spermatophyta</taxon>
        <taxon>Magnoliopsida</taxon>
        <taxon>Liliopsida</taxon>
        <taxon>Poales</taxon>
        <taxon>Poaceae</taxon>
        <taxon>PACMAD clade</taxon>
        <taxon>Panicoideae</taxon>
        <taxon>Panicodae</taxon>
        <taxon>Paniceae</taxon>
        <taxon>Anthephorinae</taxon>
        <taxon>Digitaria</taxon>
    </lineage>
</organism>
<dbReference type="Proteomes" id="UP000636709">
    <property type="component" value="Unassembled WGS sequence"/>
</dbReference>
<keyword evidence="2" id="KW-1185">Reference proteome</keyword>
<protein>
    <submittedName>
        <fullName evidence="1">Uncharacterized protein</fullName>
    </submittedName>
</protein>
<evidence type="ECO:0000313" key="1">
    <source>
        <dbReference type="EMBL" id="KAF8696923.1"/>
    </source>
</evidence>
<comment type="caution">
    <text evidence="1">The sequence shown here is derived from an EMBL/GenBank/DDBJ whole genome shotgun (WGS) entry which is preliminary data.</text>
</comment>
<sequence>MAHPNVGLWRRPTWRPDTARDSSFLSPLCRRRRLPAEDPQTIQLPRRPWISKSLWFPASSSVPRDWR</sequence>
<evidence type="ECO:0000313" key="2">
    <source>
        <dbReference type="Proteomes" id="UP000636709"/>
    </source>
</evidence>
<reference evidence="1" key="1">
    <citation type="submission" date="2020-07" db="EMBL/GenBank/DDBJ databases">
        <title>Genome sequence and genetic diversity analysis of an under-domesticated orphan crop, white fonio (Digitaria exilis).</title>
        <authorList>
            <person name="Bennetzen J.L."/>
            <person name="Chen S."/>
            <person name="Ma X."/>
            <person name="Wang X."/>
            <person name="Yssel A.E.J."/>
            <person name="Chaluvadi S.R."/>
            <person name="Johnson M."/>
            <person name="Gangashetty P."/>
            <person name="Hamidou F."/>
            <person name="Sanogo M.D."/>
            <person name="Zwaenepoel A."/>
            <person name="Wallace J."/>
            <person name="Van De Peer Y."/>
            <person name="Van Deynze A."/>
        </authorList>
    </citation>
    <scope>NUCLEOTIDE SEQUENCE</scope>
    <source>
        <tissue evidence="1">Leaves</tissue>
    </source>
</reference>
<name>A0A835BG36_9POAL</name>
<gene>
    <name evidence="1" type="ORF">HU200_036566</name>
</gene>